<dbReference type="Gene3D" id="2.40.50.230">
    <property type="entry name" value="Gp5 N-terminal domain"/>
    <property type="match status" value="1"/>
</dbReference>
<name>A0A1V9GCE3_9BACT</name>
<dbReference type="STRING" id="550983.A4R26_00585"/>
<evidence type="ECO:0000313" key="2">
    <source>
        <dbReference type="EMBL" id="OQP68339.1"/>
    </source>
</evidence>
<dbReference type="InterPro" id="IPR006533">
    <property type="entry name" value="T6SS_Vgr_RhsGE"/>
</dbReference>
<dbReference type="Pfam" id="PF04717">
    <property type="entry name" value="Phage_base_V"/>
    <property type="match status" value="1"/>
</dbReference>
<comment type="caution">
    <text evidence="2">The sequence shown here is derived from an EMBL/GenBank/DDBJ whole genome shotgun (WGS) entry which is preliminary data.</text>
</comment>
<organism evidence="2 3">
    <name type="scientific">Niastella populi</name>
    <dbReference type="NCBI Taxonomy" id="550983"/>
    <lineage>
        <taxon>Bacteria</taxon>
        <taxon>Pseudomonadati</taxon>
        <taxon>Bacteroidota</taxon>
        <taxon>Chitinophagia</taxon>
        <taxon>Chitinophagales</taxon>
        <taxon>Chitinophagaceae</taxon>
        <taxon>Niastella</taxon>
    </lineage>
</organism>
<keyword evidence="3" id="KW-1185">Reference proteome</keyword>
<accession>A0A1V9GCE3</accession>
<dbReference type="RefSeq" id="WP_081158582.1">
    <property type="nucleotide sequence ID" value="NZ_LWBP01000001.1"/>
</dbReference>
<dbReference type="InterPro" id="IPR037026">
    <property type="entry name" value="Vgr_OB-fold_dom_sf"/>
</dbReference>
<dbReference type="OrthoDB" id="1907165at2"/>
<dbReference type="SUPFAM" id="SSF69255">
    <property type="entry name" value="gp5 N-terminal domain-like"/>
    <property type="match status" value="1"/>
</dbReference>
<dbReference type="InterPro" id="IPR006531">
    <property type="entry name" value="Gp5/Vgr_OB"/>
</dbReference>
<dbReference type="Proteomes" id="UP000192276">
    <property type="component" value="Unassembled WGS sequence"/>
</dbReference>
<protein>
    <submittedName>
        <fullName evidence="2">Type IV secretion protein Rhs</fullName>
    </submittedName>
</protein>
<reference evidence="3" key="1">
    <citation type="submission" date="2016-04" db="EMBL/GenBank/DDBJ databases">
        <authorList>
            <person name="Chen L."/>
            <person name="Zhuang W."/>
            <person name="Wang G."/>
        </authorList>
    </citation>
    <scope>NUCLEOTIDE SEQUENCE [LARGE SCALE GENOMIC DNA]</scope>
    <source>
        <strain evidence="3">208</strain>
    </source>
</reference>
<proteinExistence type="predicted"/>
<dbReference type="NCBIfam" id="TIGR01646">
    <property type="entry name" value="vgr_GE"/>
    <property type="match status" value="1"/>
</dbReference>
<dbReference type="Pfam" id="PF05954">
    <property type="entry name" value="Phage_GPD"/>
    <property type="match status" value="1"/>
</dbReference>
<dbReference type="EMBL" id="LWBP01000001">
    <property type="protein sequence ID" value="OQP68339.1"/>
    <property type="molecule type" value="Genomic_DNA"/>
</dbReference>
<gene>
    <name evidence="2" type="ORF">A4R26_00585</name>
</gene>
<sequence length="591" mass="64057">MEELIIPNPSQHDVSTFNILVNETPVNPSYQVLGISITKEVNRIPTAKIILRDGDAAQRSFDISNSNDFVPGNKIKIKIGFDSNNSQAFKGIITRHSVKIKENGKSELHIECRDEAVKMTIGRHSRYYEQVKDSQLFDTLISAYSGLSGDVQTTTLTHKEVVQHHVSDWDFLLLRAEANGMLVFVNDGEIKITKPVTAAEPVIQVTYGSSILELEASMDARTQWKNVEAASWDYAGQQLFKADASEAQGFTEPGNIAGSHLAEAIDLDKYLVHHSGHLLEQELQDWADGIMMRSRLSKIRGRARITGFSGVQPGDMVKLAGIGDRFNGKALVTAVVQDIANGAWYTHIQFGYDPTQYAAKTPQVDDMLSAGLVGSIHGLQIGIVKRLATDPDGDDRILVKIPVIDNNAEGTWVRVASLDAGDTRGAFFRPEIGDEVIVGFINDDPRHGIMLGQLNSSAKPAPLQAADANDEKGFFTRSKMRIHFNDNTKTITIDTPAGNSIQLDEAGSKIEIKDQNNNKVTMGTSGVSIESPQNIELKAGANLTLSAGATLSIGGMSLSVKADGNCEIQGAMTKVSSSGITDISGSLVKIN</sequence>
<evidence type="ECO:0000313" key="3">
    <source>
        <dbReference type="Proteomes" id="UP000192276"/>
    </source>
</evidence>
<dbReference type="AlphaFoldDB" id="A0A1V9GCE3"/>
<evidence type="ECO:0000259" key="1">
    <source>
        <dbReference type="Pfam" id="PF04717"/>
    </source>
</evidence>
<feature type="domain" description="Gp5/Type VI secretion system Vgr protein OB-fold" evidence="1">
    <location>
        <begin position="381"/>
        <end position="454"/>
    </location>
</feature>
<dbReference type="SUPFAM" id="SSF69279">
    <property type="entry name" value="Phage tail proteins"/>
    <property type="match status" value="1"/>
</dbReference>